<feature type="region of interest" description="Disordered" evidence="7">
    <location>
        <begin position="701"/>
        <end position="743"/>
    </location>
</feature>
<comment type="subcellular location">
    <subcellularLocation>
        <location evidence="1">Cell membrane</location>
        <topology evidence="1">Multi-pass membrane protein</topology>
    </subcellularLocation>
</comment>
<proteinExistence type="predicted"/>
<feature type="compositionally biased region" description="Low complexity" evidence="7">
    <location>
        <begin position="348"/>
        <end position="364"/>
    </location>
</feature>
<reference evidence="9" key="1">
    <citation type="submission" date="2021-11" db="EMBL/GenBank/DDBJ databases">
        <authorList>
            <person name="Islam A."/>
            <person name="Islam S."/>
            <person name="Flora M.S."/>
            <person name="Rahman M."/>
            <person name="Ziaur R.M."/>
            <person name="Epstein J.H."/>
            <person name="Hassan M."/>
            <person name="Klassen M."/>
            <person name="Woodard K."/>
            <person name="Webb A."/>
            <person name="Webby R.J."/>
            <person name="El Zowalaty M.E."/>
        </authorList>
    </citation>
    <scope>NUCLEOTIDE SEQUENCE</scope>
    <source>
        <strain evidence="9">Pbs3</strain>
    </source>
</reference>
<evidence type="ECO:0000256" key="2">
    <source>
        <dbReference type="ARBA" id="ARBA00022448"/>
    </source>
</evidence>
<feature type="region of interest" description="Disordered" evidence="7">
    <location>
        <begin position="922"/>
        <end position="958"/>
    </location>
</feature>
<dbReference type="PANTHER" id="PTHR42865">
    <property type="entry name" value="PROTON/GLUTAMATE-ASPARTATE SYMPORTER"/>
    <property type="match status" value="1"/>
</dbReference>
<feature type="region of interest" description="Disordered" evidence="7">
    <location>
        <begin position="579"/>
        <end position="598"/>
    </location>
</feature>
<keyword evidence="4 8" id="KW-0812">Transmembrane</keyword>
<dbReference type="InterPro" id="IPR001991">
    <property type="entry name" value="Na-dicarboxylate_symporter"/>
</dbReference>
<feature type="compositionally biased region" description="Polar residues" evidence="7">
    <location>
        <begin position="706"/>
        <end position="719"/>
    </location>
</feature>
<dbReference type="Gene3D" id="1.10.3860.10">
    <property type="entry name" value="Sodium:dicarboxylate symporter"/>
    <property type="match status" value="1"/>
</dbReference>
<evidence type="ECO:0000256" key="1">
    <source>
        <dbReference type="ARBA" id="ARBA00004651"/>
    </source>
</evidence>
<keyword evidence="5 8" id="KW-1133">Transmembrane helix</keyword>
<dbReference type="SUPFAM" id="SSF118215">
    <property type="entry name" value="Proton glutamate symport protein"/>
    <property type="match status" value="1"/>
</dbReference>
<evidence type="ECO:0000313" key="9">
    <source>
        <dbReference type="EMBL" id="CAH0473154.1"/>
    </source>
</evidence>
<keyword evidence="6 8" id="KW-0472">Membrane</keyword>
<feature type="compositionally biased region" description="Basic and acidic residues" evidence="7">
    <location>
        <begin position="617"/>
        <end position="626"/>
    </location>
</feature>
<feature type="transmembrane region" description="Helical" evidence="8">
    <location>
        <begin position="1138"/>
        <end position="1159"/>
    </location>
</feature>
<name>A0AAU9KLY6_9STRA</name>
<dbReference type="GO" id="GO:0015293">
    <property type="term" value="F:symporter activity"/>
    <property type="evidence" value="ECO:0007669"/>
    <property type="project" value="UniProtKB-KW"/>
</dbReference>
<evidence type="ECO:0000256" key="5">
    <source>
        <dbReference type="ARBA" id="ARBA00022989"/>
    </source>
</evidence>
<dbReference type="Proteomes" id="UP001160483">
    <property type="component" value="Unassembled WGS sequence"/>
</dbReference>
<feature type="transmembrane region" description="Helical" evidence="8">
    <location>
        <begin position="1616"/>
        <end position="1637"/>
    </location>
</feature>
<evidence type="ECO:0008006" key="11">
    <source>
        <dbReference type="Google" id="ProtNLM"/>
    </source>
</evidence>
<feature type="compositionally biased region" description="Low complexity" evidence="7">
    <location>
        <begin position="654"/>
        <end position="678"/>
    </location>
</feature>
<feature type="transmembrane region" description="Helical" evidence="8">
    <location>
        <begin position="1237"/>
        <end position="1258"/>
    </location>
</feature>
<feature type="compositionally biased region" description="Low complexity" evidence="7">
    <location>
        <begin position="247"/>
        <end position="257"/>
    </location>
</feature>
<keyword evidence="2" id="KW-0813">Transport</keyword>
<evidence type="ECO:0000256" key="3">
    <source>
        <dbReference type="ARBA" id="ARBA00022475"/>
    </source>
</evidence>
<sequence length="1734" mass="188276">MVDTAPQSRRALSRESYASISRTSTFADFLSDSSGDEDEDDAHSRATLRMQQETDDWVFEDSMDEEMPLTHHDLNRSSNRSFRLSMAKPGFFDTNGDCENGSSGPKTIVEQVMASKDVKSPFEGAVENKTFGHTRQTFGVGKSDRGTNAAAAAAESRTDCYDSFASSPPRFSANDDSFFGEAKPSFSDEHSLTGDDSFMTIDTSFVYRPSVLDDDDDVEVPSKEMRLSHHCLANRLSLSNGSIGTSTNNHVNTTTGAGTHGNGDRPVQGAADTNVDHANATVATTFLRHVKPIVSRQSSAASSLRSSHDFSSQQRRTAASHESCRISSLDLWESKHTFDEERGPSIGQARSSRASAQSEQQSHRLSSAFEERHSMMSTSSNSSSFISFHDQPSFFVDDVQQNVPSRNSPSLDSRSSLANFAILGDDARDPSERRSSDIIPQDIGEYRCSSALDHSYSDLVDVAAGVDHIVSSEVNRERFDAVDRNYSGANVSSNGTSLGSSLLALSAVSQSSAASGELSFLSFSAVKPTTSTGPSKQQTQRESVKQSPLITAMGNSDRQNATYEVDQVLYRSIALPRGSNVKRAKPSRSSSVTSSTYSTSATNFSSAALLAAIKTRDVRTDTRVEDSEASDVALGTLPQLAPPLKITRARRSQGSRSSSLLSNSSAGSSPSIIAPPSAISSKTGLSVASLTSSGDRLDFTGVYRGSINSGKSSGTNDVSSRPIRSDGETTQLRSQQRSLGERKNTNEFDCLSVKLERSKSDGRAMQREARRKVENFFRDTRQRSVYDIDEQEVHRATNQKTRARTTVMMQCVDNVAAGRRSFASHSINVAKVIDLKNLRNGGKRIGSHLEYYAVPVTPQQEEESAKRRAMRITTGTSSKGVTATRSDHIPIRQNYTENSPQTRDVETKMHAQNNMHAQKFKTAANTGERERREFLSGPLGPKGDDFSRSRTPSGRRADNVSLILAQSGLSAVESPAFSPSPFATSFATPNTLGRSGDAGFGSSSGKSPAVFTSNSRRQLWKSGSSFSDLNEEAADTQFDASRLLSQRFQFVDRVQTISASLASSVQRFLHGKTYHRHNGNVDLTSPRSQCTAPTALPRAYNHNGFYEIPFKVPDLNKPLLQREKQHLVESNRDWVRQWLILVACVVLGLSIGTILVRIAPLNARIFSLPATEVHERQESNGELVFSGGVQWFLLPGRLFVRVWSALGIPLLICYIVNALSDLVGCADKAALVLSFRSVGYAMVLAMLATFEGVLAMWMTHKFGWFRGSSSTARSEASMLTDAIGVTPLTEGAVGLLCSGDSDYLRRLGDDVFSCSNTSLLLPLYKEVSNNSVDISDSGPAVFGLQAVTRVFATPTSTMAYYPVSLGTGGNMVTLLLLALTPDTVAVRYTEVASNGIAPLGVLVVFALFLGSLCGKRILRLRRDAQAAMFESVATNDSADVPHNARHYIVGILMELQFALEWLVRPMERYLAPVGFFSLMLGNVVAHHREWRSFTSPMSSLIVGVLILFILHATVVLPMVLKQLSSGRHRLPLLTTMRSFIPAFMFAFTTDNVALSAPVVMQCYARVLTVTRSAAQAATAVTAAVTRSARALYLPLALLWLLETSSSEELELNASDYMSIGIVSMLSCFCGGSTRLTLAMVRTLWSTQSSNPASSLPATMPLLVVCDAVLSRFASVVTLVDHVVLTHLAAQHWGEMVVQGKPSRLSNSNISSVSPLNDSQVPRPPSSAMMSSVCL</sequence>
<evidence type="ECO:0000256" key="4">
    <source>
        <dbReference type="ARBA" id="ARBA00022692"/>
    </source>
</evidence>
<evidence type="ECO:0000313" key="10">
    <source>
        <dbReference type="Proteomes" id="UP001160483"/>
    </source>
</evidence>
<feature type="region of interest" description="Disordered" evidence="7">
    <location>
        <begin position="335"/>
        <end position="367"/>
    </location>
</feature>
<feature type="compositionally biased region" description="Low complexity" evidence="7">
    <location>
        <begin position="1706"/>
        <end position="1716"/>
    </location>
</feature>
<feature type="transmembrane region" description="Helical" evidence="8">
    <location>
        <begin position="1198"/>
        <end position="1217"/>
    </location>
</feature>
<dbReference type="GO" id="GO:0005886">
    <property type="term" value="C:plasma membrane"/>
    <property type="evidence" value="ECO:0007669"/>
    <property type="project" value="UniProtKB-SubCell"/>
</dbReference>
<comment type="caution">
    <text evidence="9">The sequence shown here is derived from an EMBL/GenBank/DDBJ whole genome shotgun (WGS) entry which is preliminary data.</text>
</comment>
<feature type="region of interest" description="Disordered" evidence="7">
    <location>
        <begin position="243"/>
        <end position="271"/>
    </location>
</feature>
<feature type="transmembrane region" description="Helical" evidence="8">
    <location>
        <begin position="1359"/>
        <end position="1379"/>
    </location>
</feature>
<feature type="compositionally biased region" description="Low complexity" evidence="7">
    <location>
        <begin position="587"/>
        <end position="598"/>
    </location>
</feature>
<dbReference type="InterPro" id="IPR036458">
    <property type="entry name" value="Na:dicarbo_symporter_sf"/>
</dbReference>
<feature type="region of interest" description="Disordered" evidence="7">
    <location>
        <begin position="1706"/>
        <end position="1734"/>
    </location>
</feature>
<feature type="transmembrane region" description="Helical" evidence="8">
    <location>
        <begin position="1576"/>
        <end position="1601"/>
    </location>
</feature>
<feature type="region of interest" description="Disordered" evidence="7">
    <location>
        <begin position="643"/>
        <end position="678"/>
    </location>
</feature>
<keyword evidence="3" id="KW-1003">Cell membrane</keyword>
<feature type="compositionally biased region" description="Polar residues" evidence="7">
    <location>
        <begin position="728"/>
        <end position="738"/>
    </location>
</feature>
<evidence type="ECO:0000256" key="6">
    <source>
        <dbReference type="ARBA" id="ARBA00023136"/>
    </source>
</evidence>
<protein>
    <recommendedName>
        <fullName evidence="11">Amino acid transporter</fullName>
    </recommendedName>
</protein>
<evidence type="ECO:0000256" key="8">
    <source>
        <dbReference type="SAM" id="Phobius"/>
    </source>
</evidence>
<evidence type="ECO:0000256" key="7">
    <source>
        <dbReference type="SAM" id="MobiDB-lite"/>
    </source>
</evidence>
<feature type="transmembrane region" description="Helical" evidence="8">
    <location>
        <begin position="1540"/>
        <end position="1564"/>
    </location>
</feature>
<feature type="region of interest" description="Disordered" evidence="7">
    <location>
        <begin position="297"/>
        <end position="323"/>
    </location>
</feature>
<gene>
    <name evidence="9" type="ORF">PBS003_LOCUS63</name>
</gene>
<feature type="transmembrane region" description="Helical" evidence="8">
    <location>
        <begin position="1497"/>
        <end position="1520"/>
    </location>
</feature>
<dbReference type="EMBL" id="CAKKTJ010000001">
    <property type="protein sequence ID" value="CAH0473154.1"/>
    <property type="molecule type" value="Genomic_DNA"/>
</dbReference>
<feature type="compositionally biased region" description="Low complexity" evidence="7">
    <location>
        <begin position="297"/>
        <end position="314"/>
    </location>
</feature>
<feature type="transmembrane region" description="Helical" evidence="8">
    <location>
        <begin position="1391"/>
        <end position="1412"/>
    </location>
</feature>
<organism evidence="9 10">
    <name type="scientific">Peronospora belbahrii</name>
    <dbReference type="NCBI Taxonomy" id="622444"/>
    <lineage>
        <taxon>Eukaryota</taxon>
        <taxon>Sar</taxon>
        <taxon>Stramenopiles</taxon>
        <taxon>Oomycota</taxon>
        <taxon>Peronosporomycetes</taxon>
        <taxon>Peronosporales</taxon>
        <taxon>Peronosporaceae</taxon>
        <taxon>Peronospora</taxon>
    </lineage>
</organism>
<accession>A0AAU9KLY6</accession>
<feature type="region of interest" description="Disordered" evidence="7">
    <location>
        <begin position="529"/>
        <end position="552"/>
    </location>
</feature>
<dbReference type="PANTHER" id="PTHR42865:SF7">
    <property type="entry name" value="PROTON_GLUTAMATE-ASPARTATE SYMPORTER"/>
    <property type="match status" value="1"/>
</dbReference>
<feature type="region of interest" description="Disordered" evidence="7">
    <location>
        <begin position="617"/>
        <end position="636"/>
    </location>
</feature>